<reference evidence="2 3" key="1">
    <citation type="journal article" date="2019" name="Int. J. Syst. Evol. Microbiol.">
        <title>The Global Catalogue of Microorganisms (GCM) 10K type strain sequencing project: providing services to taxonomists for standard genome sequencing and annotation.</title>
        <authorList>
            <consortium name="The Broad Institute Genomics Platform"/>
            <consortium name="The Broad Institute Genome Sequencing Center for Infectious Disease"/>
            <person name="Wu L."/>
            <person name="Ma J."/>
        </authorList>
    </citation>
    <scope>NUCLEOTIDE SEQUENCE [LARGE SCALE GENOMIC DNA]</scope>
    <source>
        <strain evidence="2 3">JCM 11448</strain>
    </source>
</reference>
<dbReference type="Proteomes" id="UP001500282">
    <property type="component" value="Unassembled WGS sequence"/>
</dbReference>
<evidence type="ECO:0000313" key="2">
    <source>
        <dbReference type="EMBL" id="GAA1291486.1"/>
    </source>
</evidence>
<accession>A0ABN1XF69</accession>
<feature type="transmembrane region" description="Helical" evidence="1">
    <location>
        <begin position="20"/>
        <end position="44"/>
    </location>
</feature>
<evidence type="ECO:0000256" key="1">
    <source>
        <dbReference type="SAM" id="Phobius"/>
    </source>
</evidence>
<sequence length="65" mass="6544">MPLVLNPLDAAQPLTAFGTAGVFLVLFAEAGLLIGFAVSLLPLAPEALVSRRTLVAGEPAVGSAK</sequence>
<evidence type="ECO:0000313" key="3">
    <source>
        <dbReference type="Proteomes" id="UP001500282"/>
    </source>
</evidence>
<protein>
    <submittedName>
        <fullName evidence="2">Uncharacterized protein</fullName>
    </submittedName>
</protein>
<keyword evidence="1" id="KW-1133">Transmembrane helix</keyword>
<name>A0ABN1XF69_9ACTN</name>
<gene>
    <name evidence="2" type="ORF">GCM10009579_65610</name>
</gene>
<organism evidence="2 3">
    <name type="scientific">Streptomyces javensis</name>
    <dbReference type="NCBI Taxonomy" id="114698"/>
    <lineage>
        <taxon>Bacteria</taxon>
        <taxon>Bacillati</taxon>
        <taxon>Actinomycetota</taxon>
        <taxon>Actinomycetes</taxon>
        <taxon>Kitasatosporales</taxon>
        <taxon>Streptomycetaceae</taxon>
        <taxon>Streptomyces</taxon>
        <taxon>Streptomyces violaceusniger group</taxon>
    </lineage>
</organism>
<keyword evidence="3" id="KW-1185">Reference proteome</keyword>
<dbReference type="EMBL" id="BAAAIH010000048">
    <property type="protein sequence ID" value="GAA1291486.1"/>
    <property type="molecule type" value="Genomic_DNA"/>
</dbReference>
<keyword evidence="1" id="KW-0812">Transmembrane</keyword>
<proteinExistence type="predicted"/>
<comment type="caution">
    <text evidence="2">The sequence shown here is derived from an EMBL/GenBank/DDBJ whole genome shotgun (WGS) entry which is preliminary data.</text>
</comment>
<keyword evidence="1" id="KW-0472">Membrane</keyword>